<dbReference type="OrthoDB" id="407598at2759"/>
<evidence type="ECO:0000313" key="3">
    <source>
        <dbReference type="Proteomes" id="UP000030689"/>
    </source>
</evidence>
<sequence>MPPKKNINNTGHNTNSTSDWTELRATLLAMQENIQATIHASIQDMGETLLTRLDARMPGRAQGEERMNNPFANRDDNDDVEDDEYPRRVRRDNYHGEGGDNRWESGFHVDIPEFLGGIRGDELLDWIVSVEEILDFKRVPEDRRVPLVAMRFRGHAASWWKQ</sequence>
<accession>V4M2I3</accession>
<dbReference type="KEGG" id="eus:EUTSA_v10000656mg"/>
<dbReference type="STRING" id="72664.V4M2I3"/>
<gene>
    <name evidence="2" type="ORF">EUTSA_v10000656mg</name>
</gene>
<proteinExistence type="predicted"/>
<organism evidence="2 3">
    <name type="scientific">Eutrema salsugineum</name>
    <name type="common">Saltwater cress</name>
    <name type="synonym">Sisymbrium salsugineum</name>
    <dbReference type="NCBI Taxonomy" id="72664"/>
    <lineage>
        <taxon>Eukaryota</taxon>
        <taxon>Viridiplantae</taxon>
        <taxon>Streptophyta</taxon>
        <taxon>Embryophyta</taxon>
        <taxon>Tracheophyta</taxon>
        <taxon>Spermatophyta</taxon>
        <taxon>Magnoliopsida</taxon>
        <taxon>eudicotyledons</taxon>
        <taxon>Gunneridae</taxon>
        <taxon>Pentapetalae</taxon>
        <taxon>rosids</taxon>
        <taxon>malvids</taxon>
        <taxon>Brassicales</taxon>
        <taxon>Brassicaceae</taxon>
        <taxon>Eutremeae</taxon>
        <taxon>Eutrema</taxon>
    </lineage>
</organism>
<dbReference type="AlphaFoldDB" id="V4M2I3"/>
<feature type="compositionally biased region" description="Basic and acidic residues" evidence="1">
    <location>
        <begin position="85"/>
        <end position="96"/>
    </location>
</feature>
<protein>
    <recommendedName>
        <fullName evidence="4">Retrotransposon gag domain-containing protein</fullName>
    </recommendedName>
</protein>
<reference evidence="2 3" key="1">
    <citation type="journal article" date="2013" name="Front. Plant Sci.">
        <title>The Reference Genome of the Halophytic Plant Eutrema salsugineum.</title>
        <authorList>
            <person name="Yang R."/>
            <person name="Jarvis D.E."/>
            <person name="Chen H."/>
            <person name="Beilstein M.A."/>
            <person name="Grimwood J."/>
            <person name="Jenkins J."/>
            <person name="Shu S."/>
            <person name="Prochnik S."/>
            <person name="Xin M."/>
            <person name="Ma C."/>
            <person name="Schmutz J."/>
            <person name="Wing R.A."/>
            <person name="Mitchell-Olds T."/>
            <person name="Schumaker K.S."/>
            <person name="Wang X."/>
        </authorList>
    </citation>
    <scope>NUCLEOTIDE SEQUENCE [LARGE SCALE GENOMIC DNA]</scope>
</reference>
<feature type="region of interest" description="Disordered" evidence="1">
    <location>
        <begin position="60"/>
        <end position="96"/>
    </location>
</feature>
<feature type="non-terminal residue" evidence="2">
    <location>
        <position position="162"/>
    </location>
</feature>
<evidence type="ECO:0000256" key="1">
    <source>
        <dbReference type="SAM" id="MobiDB-lite"/>
    </source>
</evidence>
<evidence type="ECO:0000313" key="2">
    <source>
        <dbReference type="EMBL" id="ESQ46448.1"/>
    </source>
</evidence>
<dbReference type="Proteomes" id="UP000030689">
    <property type="component" value="Unassembled WGS sequence"/>
</dbReference>
<dbReference type="Gramene" id="ESQ46448">
    <property type="protein sequence ID" value="ESQ46448"/>
    <property type="gene ID" value="EUTSA_v10000656mg"/>
</dbReference>
<dbReference type="EMBL" id="KI517426">
    <property type="protein sequence ID" value="ESQ46448.1"/>
    <property type="molecule type" value="Genomic_DNA"/>
</dbReference>
<keyword evidence="3" id="KW-1185">Reference proteome</keyword>
<dbReference type="eggNOG" id="ENOG502SXPZ">
    <property type="taxonomic scope" value="Eukaryota"/>
</dbReference>
<name>V4M2I3_EUTSA</name>
<evidence type="ECO:0008006" key="4">
    <source>
        <dbReference type="Google" id="ProtNLM"/>
    </source>
</evidence>